<dbReference type="RefSeq" id="WP_189213732.1">
    <property type="nucleotide sequence ID" value="NZ_BMRB01000007.1"/>
</dbReference>
<evidence type="ECO:0000256" key="1">
    <source>
        <dbReference type="ARBA" id="ARBA00010378"/>
    </source>
</evidence>
<evidence type="ECO:0000256" key="3">
    <source>
        <dbReference type="ARBA" id="ARBA00022840"/>
    </source>
</evidence>
<sequence>MIADTGRVTGRRFPTPLAVPERLTGARAPVPGEPLWIVHGPGVEDHVVGADLRVRPAEELVWATLRAAGFERVVFSAYRNPVYFRDEHSRGLTRSTASAPARPRTMRRFSGPLGKRMVVDAPRPEPARRPAASDPQRVQMISALMEQDSVRTAVVVPNAETLLENLQADMRRAVAEMMGRWHTGQVGAGNVCVLMFTEPDFTRIVDFVGGQRYLPQLRTRFAGWGAAGPVTALGLPDEDELGRLVQVARLKHGMAIADWTALPYLQRLMAAQEYSVRRWEAHLRALGEQPLSVAALRERGLIRVDVPDSGDLWQRLDDLVGLGPVKEFLAAHRHTVEADAVLRELGGADPEPPSLHLALIGNPGTGKTTVAHLIGGLYRDLGLLRRGHVVEASIEQLVSPNVGETARLTAATIRSALDGVLFIDEVYRLSDQADGHGGESINVLLEEMERNRDRLAVVIAAYPRHVDAFLAINPGLPSRFPQGNRIHFPDYTPDELYAIVRKRLAKLPCAPDLEAALRTITATLYRTRDEDFGNGRVMRELANGVQRQWARRTKPTRGGGPIEQATAADVPEEFRRHLVATAPLPEVLAELDQLVGLRAVKDAIREIAAVLELRQEQPHRRSTVVAPHMLFVGSPGTGKTTVAKLMGRVFAALGLLVKGHVVPVTRADLVAGFVGQTAGRTRAKALEALDGVLLVDEAYDLVKEGNDFGGEAITELLTIMEEYRGRLVVVAAGYPGPMEAFLRANDGLRSRFAQRLVFEDYTAPELRLIFERLAETEGYQLAPTASAKAARWLEAERERALAGGYGFGNGRAVRELFGVVERHVAVRVTSLPRAERAAHATTITPADVPDPKAGR</sequence>
<evidence type="ECO:0000313" key="7">
    <source>
        <dbReference type="Proteomes" id="UP000660680"/>
    </source>
</evidence>
<dbReference type="Gene3D" id="3.40.50.300">
    <property type="entry name" value="P-loop containing nucleotide triphosphate hydrolases"/>
    <property type="match status" value="2"/>
</dbReference>
<dbReference type="EMBL" id="BMRB01000007">
    <property type="protein sequence ID" value="GGS54811.1"/>
    <property type="molecule type" value="Genomic_DNA"/>
</dbReference>
<evidence type="ECO:0000256" key="2">
    <source>
        <dbReference type="ARBA" id="ARBA00022741"/>
    </source>
</evidence>
<feature type="domain" description="AAA+ ATPase" evidence="5">
    <location>
        <begin position="625"/>
        <end position="762"/>
    </location>
</feature>
<dbReference type="InterPro" id="IPR003959">
    <property type="entry name" value="ATPase_AAA_core"/>
</dbReference>
<dbReference type="PANTHER" id="PTHR43392:SF2">
    <property type="entry name" value="AAA-TYPE ATPASE FAMILY PROTEIN _ ANKYRIN REPEAT FAMILY PROTEIN"/>
    <property type="match status" value="1"/>
</dbReference>
<dbReference type="PANTHER" id="PTHR43392">
    <property type="entry name" value="AAA-TYPE ATPASE FAMILY PROTEIN / ANKYRIN REPEAT FAMILY PROTEIN"/>
    <property type="match status" value="1"/>
</dbReference>
<organism evidence="6 7">
    <name type="scientific">Actinokineospora fastidiosa</name>
    <dbReference type="NCBI Taxonomy" id="1816"/>
    <lineage>
        <taxon>Bacteria</taxon>
        <taxon>Bacillati</taxon>
        <taxon>Actinomycetota</taxon>
        <taxon>Actinomycetes</taxon>
        <taxon>Pseudonocardiales</taxon>
        <taxon>Pseudonocardiaceae</taxon>
        <taxon>Actinokineospora</taxon>
    </lineage>
</organism>
<comment type="similarity">
    <text evidence="1">Belongs to the CbxX/CfxQ family.</text>
</comment>
<dbReference type="GO" id="GO:0005524">
    <property type="term" value="F:ATP binding"/>
    <property type="evidence" value="ECO:0007669"/>
    <property type="project" value="UniProtKB-KW"/>
</dbReference>
<dbReference type="InterPro" id="IPR050773">
    <property type="entry name" value="CbxX/CfxQ_RuBisCO_ESX"/>
</dbReference>
<dbReference type="CDD" id="cd00009">
    <property type="entry name" value="AAA"/>
    <property type="match status" value="2"/>
</dbReference>
<proteinExistence type="inferred from homology"/>
<keyword evidence="2" id="KW-0547">Nucleotide-binding</keyword>
<keyword evidence="7" id="KW-1185">Reference proteome</keyword>
<dbReference type="InterPro" id="IPR027417">
    <property type="entry name" value="P-loop_NTPase"/>
</dbReference>
<protein>
    <recommendedName>
        <fullName evidence="5">AAA+ ATPase domain-containing protein</fullName>
    </recommendedName>
</protein>
<dbReference type="FunFam" id="3.40.50.300:FF:000216">
    <property type="entry name" value="Type VII secretion ATPase EccA"/>
    <property type="match status" value="2"/>
</dbReference>
<evidence type="ECO:0000259" key="5">
    <source>
        <dbReference type="SMART" id="SM00382"/>
    </source>
</evidence>
<feature type="region of interest" description="Disordered" evidence="4">
    <location>
        <begin position="89"/>
        <end position="109"/>
    </location>
</feature>
<dbReference type="InterPro" id="IPR041627">
    <property type="entry name" value="AAA_lid_6"/>
</dbReference>
<gene>
    <name evidence="6" type="ORF">GCM10010171_57450</name>
</gene>
<reference evidence="6" key="2">
    <citation type="submission" date="2020-09" db="EMBL/GenBank/DDBJ databases">
        <authorList>
            <person name="Sun Q."/>
            <person name="Ohkuma M."/>
        </authorList>
    </citation>
    <scope>NUCLEOTIDE SEQUENCE</scope>
    <source>
        <strain evidence="6">JCM 3276</strain>
    </source>
</reference>
<dbReference type="Pfam" id="PF00004">
    <property type="entry name" value="AAA"/>
    <property type="match status" value="2"/>
</dbReference>
<dbReference type="SMART" id="SM00382">
    <property type="entry name" value="AAA"/>
    <property type="match status" value="2"/>
</dbReference>
<dbReference type="AlphaFoldDB" id="A0A918GQK2"/>
<keyword evidence="3" id="KW-0067">ATP-binding</keyword>
<dbReference type="Gene3D" id="1.10.8.60">
    <property type="match status" value="2"/>
</dbReference>
<evidence type="ECO:0000313" key="6">
    <source>
        <dbReference type="EMBL" id="GGS54811.1"/>
    </source>
</evidence>
<name>A0A918GQK2_9PSEU</name>
<reference evidence="6" key="1">
    <citation type="journal article" date="2014" name="Int. J. Syst. Evol. Microbiol.">
        <title>Complete genome sequence of Corynebacterium casei LMG S-19264T (=DSM 44701T), isolated from a smear-ripened cheese.</title>
        <authorList>
            <consortium name="US DOE Joint Genome Institute (JGI-PGF)"/>
            <person name="Walter F."/>
            <person name="Albersmeier A."/>
            <person name="Kalinowski J."/>
            <person name="Ruckert C."/>
        </authorList>
    </citation>
    <scope>NUCLEOTIDE SEQUENCE</scope>
    <source>
        <strain evidence="6">JCM 3276</strain>
    </source>
</reference>
<dbReference type="GO" id="GO:0016887">
    <property type="term" value="F:ATP hydrolysis activity"/>
    <property type="evidence" value="ECO:0007669"/>
    <property type="project" value="InterPro"/>
</dbReference>
<dbReference type="Pfam" id="PF17866">
    <property type="entry name" value="AAA_lid_6"/>
    <property type="match status" value="1"/>
</dbReference>
<dbReference type="InterPro" id="IPR003593">
    <property type="entry name" value="AAA+_ATPase"/>
</dbReference>
<dbReference type="SUPFAM" id="SSF52540">
    <property type="entry name" value="P-loop containing nucleoside triphosphate hydrolases"/>
    <property type="match status" value="2"/>
</dbReference>
<evidence type="ECO:0000256" key="4">
    <source>
        <dbReference type="SAM" id="MobiDB-lite"/>
    </source>
</evidence>
<comment type="caution">
    <text evidence="6">The sequence shown here is derived from an EMBL/GenBank/DDBJ whole genome shotgun (WGS) entry which is preliminary data.</text>
</comment>
<dbReference type="PRINTS" id="PR00819">
    <property type="entry name" value="CBXCFQXSUPER"/>
</dbReference>
<feature type="domain" description="AAA+ ATPase" evidence="5">
    <location>
        <begin position="353"/>
        <end position="487"/>
    </location>
</feature>
<accession>A0A918GQK2</accession>
<dbReference type="InterPro" id="IPR000641">
    <property type="entry name" value="CbxX/CfxQ"/>
</dbReference>
<dbReference type="Proteomes" id="UP000660680">
    <property type="component" value="Unassembled WGS sequence"/>
</dbReference>